<keyword evidence="5" id="KW-1185">Reference proteome</keyword>
<protein>
    <recommendedName>
        <fullName evidence="3">C2H2-type domain-containing protein</fullName>
    </recommendedName>
</protein>
<evidence type="ECO:0000256" key="1">
    <source>
        <dbReference type="PROSITE-ProRule" id="PRU00042"/>
    </source>
</evidence>
<proteinExistence type="predicted"/>
<organism evidence="4 5">
    <name type="scientific">Rickenella mellea</name>
    <dbReference type="NCBI Taxonomy" id="50990"/>
    <lineage>
        <taxon>Eukaryota</taxon>
        <taxon>Fungi</taxon>
        <taxon>Dikarya</taxon>
        <taxon>Basidiomycota</taxon>
        <taxon>Agaricomycotina</taxon>
        <taxon>Agaricomycetes</taxon>
        <taxon>Hymenochaetales</taxon>
        <taxon>Rickenellaceae</taxon>
        <taxon>Rickenella</taxon>
    </lineage>
</organism>
<dbReference type="OrthoDB" id="8922241at2759"/>
<dbReference type="EMBL" id="ML170212">
    <property type="protein sequence ID" value="TDL18110.1"/>
    <property type="molecule type" value="Genomic_DNA"/>
</dbReference>
<evidence type="ECO:0000259" key="3">
    <source>
        <dbReference type="PROSITE" id="PS50157"/>
    </source>
</evidence>
<dbReference type="PROSITE" id="PS50157">
    <property type="entry name" value="ZINC_FINGER_C2H2_2"/>
    <property type="match status" value="1"/>
</dbReference>
<sequence>MFGTAYLAASDFSSFSYPRILPPKLCVEPHQTAIEERYCNGHHAKSFSDGEWSLLMSQGAQVFVDAEENVQGPHSVVAPDSSRSTSDIAADRVIHYDEHGNLVCEDASNNKGHQPSNSTFPEPVQNALCERECDSEESLTDTETTVPSFRLQKATFGRQQPPGSECSLPPPKRLRRDSLGAYTSSTLATSSTFSTAASTPSSVASTSSSISSWKCPHCPWVQRTHRLPDFLRHQRSHFISQTDWPCPDKCGKSFARKDSLKRHLNNRSTGCKRPPGYSVC</sequence>
<keyword evidence="1" id="KW-0863">Zinc-finger</keyword>
<dbReference type="AlphaFoldDB" id="A0A4Y7PU87"/>
<reference evidence="4 5" key="1">
    <citation type="submission" date="2018-06" db="EMBL/GenBank/DDBJ databases">
        <title>A transcriptomic atlas of mushroom development highlights an independent origin of complex multicellularity.</title>
        <authorList>
            <consortium name="DOE Joint Genome Institute"/>
            <person name="Krizsan K."/>
            <person name="Almasi E."/>
            <person name="Merenyi Z."/>
            <person name="Sahu N."/>
            <person name="Viragh M."/>
            <person name="Koszo T."/>
            <person name="Mondo S."/>
            <person name="Kiss B."/>
            <person name="Balint B."/>
            <person name="Kues U."/>
            <person name="Barry K."/>
            <person name="Hegedus J.C."/>
            <person name="Henrissat B."/>
            <person name="Johnson J."/>
            <person name="Lipzen A."/>
            <person name="Ohm R."/>
            <person name="Nagy I."/>
            <person name="Pangilinan J."/>
            <person name="Yan J."/>
            <person name="Xiong Y."/>
            <person name="Grigoriev I.V."/>
            <person name="Hibbett D.S."/>
            <person name="Nagy L.G."/>
        </authorList>
    </citation>
    <scope>NUCLEOTIDE SEQUENCE [LARGE SCALE GENOMIC DNA]</scope>
    <source>
        <strain evidence="4 5">SZMC22713</strain>
    </source>
</reference>
<keyword evidence="1" id="KW-0479">Metal-binding</keyword>
<feature type="region of interest" description="Disordered" evidence="2">
    <location>
        <begin position="153"/>
        <end position="177"/>
    </location>
</feature>
<evidence type="ECO:0000313" key="4">
    <source>
        <dbReference type="EMBL" id="TDL18110.1"/>
    </source>
</evidence>
<dbReference type="InterPro" id="IPR013087">
    <property type="entry name" value="Znf_C2H2_type"/>
</dbReference>
<name>A0A4Y7PU87_9AGAM</name>
<gene>
    <name evidence="4" type="ORF">BD410DRAFT_775316</name>
</gene>
<dbReference type="GO" id="GO:0008270">
    <property type="term" value="F:zinc ion binding"/>
    <property type="evidence" value="ECO:0007669"/>
    <property type="project" value="UniProtKB-KW"/>
</dbReference>
<feature type="domain" description="C2H2-type" evidence="3">
    <location>
        <begin position="244"/>
        <end position="273"/>
    </location>
</feature>
<evidence type="ECO:0000313" key="5">
    <source>
        <dbReference type="Proteomes" id="UP000294933"/>
    </source>
</evidence>
<evidence type="ECO:0000256" key="2">
    <source>
        <dbReference type="SAM" id="MobiDB-lite"/>
    </source>
</evidence>
<dbReference type="VEuPathDB" id="FungiDB:BD410DRAFT_775316"/>
<keyword evidence="1" id="KW-0862">Zinc</keyword>
<dbReference type="Gene3D" id="3.30.160.60">
    <property type="entry name" value="Classic Zinc Finger"/>
    <property type="match status" value="1"/>
</dbReference>
<dbReference type="STRING" id="50990.A0A4Y7PU87"/>
<dbReference type="Proteomes" id="UP000294933">
    <property type="component" value="Unassembled WGS sequence"/>
</dbReference>
<accession>A0A4Y7PU87</accession>